<dbReference type="PANTHER" id="PTHR40252">
    <property type="entry name" value="BLR0328 PROTEIN"/>
    <property type="match status" value="1"/>
</dbReference>
<protein>
    <recommendedName>
        <fullName evidence="5">Histidine kinase</fullName>
    </recommendedName>
</protein>
<evidence type="ECO:0000313" key="3">
    <source>
        <dbReference type="EMBL" id="POR02064.1"/>
    </source>
</evidence>
<dbReference type="Pfam" id="PF08495">
    <property type="entry name" value="FIST"/>
    <property type="match status" value="1"/>
</dbReference>
<dbReference type="Proteomes" id="UP000237350">
    <property type="component" value="Unassembled WGS sequence"/>
</dbReference>
<dbReference type="EMBL" id="LPWH01000063">
    <property type="protein sequence ID" value="POR02064.1"/>
    <property type="molecule type" value="Genomic_DNA"/>
</dbReference>
<accession>A0A2S4JRA2</accession>
<proteinExistence type="predicted"/>
<evidence type="ECO:0008006" key="5">
    <source>
        <dbReference type="Google" id="ProtNLM"/>
    </source>
</evidence>
<feature type="domain" description="FIST C-domain" evidence="2">
    <location>
        <begin position="226"/>
        <end position="365"/>
    </location>
</feature>
<organism evidence="3 4">
    <name type="scientific">Alkalispirochaeta sphaeroplastigenens</name>
    <dbReference type="NCBI Taxonomy" id="1187066"/>
    <lineage>
        <taxon>Bacteria</taxon>
        <taxon>Pseudomonadati</taxon>
        <taxon>Spirochaetota</taxon>
        <taxon>Spirochaetia</taxon>
        <taxon>Spirochaetales</taxon>
        <taxon>Spirochaetaceae</taxon>
        <taxon>Alkalispirochaeta</taxon>
    </lineage>
</organism>
<sequence length="406" mass="43284">MNDKETPVIIETDRSGGVAELGDLLQRVSSDPRVQGLLIFACGENGFTPEELDPLLQSQSLPLAGGIFPAILEGAERLERGTIVVGLGVPLRTLVVPGLSDPDVDYTQYLERALGGEDSPSPGFDAPTVLVLLDGLSRRIEPFVEALYRLLGVGRTYLGGGAGTLAMDQAPMILCNQGLLADAALVGFLGAESSLGVSHGWNPVAGPFRVTSSRGTTLETLDWKPAFQVYRDVLERLGVHAIDPGDFFAVSRSYPFGITRVGAERVVRDPYHLHPDGSLTCVGAVRQGSFVHILHGDRHSLVSAAAEARRMSERTRGAPGGTRFFFDCISRVLFLKECYSEELAMVHDAGQPLVGACSIGEVANNGQSYLEFYNMTSVVADLADDPVALQEGASGPLPPQRAGEVP</sequence>
<dbReference type="Pfam" id="PF10442">
    <property type="entry name" value="FIST_C"/>
    <property type="match status" value="1"/>
</dbReference>
<dbReference type="OrthoDB" id="378730at2"/>
<feature type="domain" description="FIST" evidence="1">
    <location>
        <begin position="33"/>
        <end position="225"/>
    </location>
</feature>
<dbReference type="SMART" id="SM00897">
    <property type="entry name" value="FIST"/>
    <property type="match status" value="1"/>
</dbReference>
<name>A0A2S4JRA2_9SPIO</name>
<evidence type="ECO:0000313" key="4">
    <source>
        <dbReference type="Proteomes" id="UP000237350"/>
    </source>
</evidence>
<dbReference type="InterPro" id="IPR013702">
    <property type="entry name" value="FIST_domain_N"/>
</dbReference>
<dbReference type="AlphaFoldDB" id="A0A2S4JRA2"/>
<dbReference type="PANTHER" id="PTHR40252:SF2">
    <property type="entry name" value="BLR0328 PROTEIN"/>
    <property type="match status" value="1"/>
</dbReference>
<dbReference type="InterPro" id="IPR019494">
    <property type="entry name" value="FIST_C"/>
</dbReference>
<dbReference type="SMART" id="SM01204">
    <property type="entry name" value="FIST_C"/>
    <property type="match status" value="1"/>
</dbReference>
<gene>
    <name evidence="3" type="ORF">AU468_07370</name>
</gene>
<evidence type="ECO:0000259" key="2">
    <source>
        <dbReference type="SMART" id="SM01204"/>
    </source>
</evidence>
<keyword evidence="4" id="KW-1185">Reference proteome</keyword>
<comment type="caution">
    <text evidence="3">The sequence shown here is derived from an EMBL/GenBank/DDBJ whole genome shotgun (WGS) entry which is preliminary data.</text>
</comment>
<reference evidence="4" key="1">
    <citation type="submission" date="2015-12" db="EMBL/GenBank/DDBJ databases">
        <authorList>
            <person name="Lodha T.D."/>
            <person name="Chintalapati S."/>
            <person name="Chintalapati V.R."/>
            <person name="Sravanthi T."/>
        </authorList>
    </citation>
    <scope>NUCLEOTIDE SEQUENCE [LARGE SCALE GENOMIC DNA]</scope>
    <source>
        <strain evidence="4">JC133</strain>
    </source>
</reference>
<evidence type="ECO:0000259" key="1">
    <source>
        <dbReference type="SMART" id="SM00897"/>
    </source>
</evidence>